<evidence type="ECO:0000259" key="2">
    <source>
        <dbReference type="Pfam" id="PF04389"/>
    </source>
</evidence>
<evidence type="ECO:0000313" key="5">
    <source>
        <dbReference type="Proteomes" id="UP001589832"/>
    </source>
</evidence>
<reference evidence="4 5" key="1">
    <citation type="submission" date="2024-09" db="EMBL/GenBank/DDBJ databases">
        <authorList>
            <person name="Sun Q."/>
            <person name="Mori K."/>
        </authorList>
    </citation>
    <scope>NUCLEOTIDE SEQUENCE [LARGE SCALE GENOMIC DNA]</scope>
    <source>
        <strain evidence="4 5">NCAIM B.02481</strain>
    </source>
</reference>
<dbReference type="Proteomes" id="UP001589832">
    <property type="component" value="Unassembled WGS sequence"/>
</dbReference>
<dbReference type="NCBIfam" id="TIGR04183">
    <property type="entry name" value="Por_Secre_tail"/>
    <property type="match status" value="1"/>
</dbReference>
<keyword evidence="5" id="KW-1185">Reference proteome</keyword>
<dbReference type="Gene3D" id="3.40.630.10">
    <property type="entry name" value="Zn peptidases"/>
    <property type="match status" value="1"/>
</dbReference>
<protein>
    <submittedName>
        <fullName evidence="4">M28 family peptidase</fullName>
    </submittedName>
</protein>
<organism evidence="4 5">
    <name type="scientific">Winogradskyella pulchriflava</name>
    <dbReference type="NCBI Taxonomy" id="1110688"/>
    <lineage>
        <taxon>Bacteria</taxon>
        <taxon>Pseudomonadati</taxon>
        <taxon>Bacteroidota</taxon>
        <taxon>Flavobacteriia</taxon>
        <taxon>Flavobacteriales</taxon>
        <taxon>Flavobacteriaceae</taxon>
        <taxon>Winogradskyella</taxon>
    </lineage>
</organism>
<dbReference type="PANTHER" id="PTHR12147:SF26">
    <property type="entry name" value="PEPTIDASE M28 DOMAIN-CONTAINING PROTEIN"/>
    <property type="match status" value="1"/>
</dbReference>
<proteinExistence type="predicted"/>
<dbReference type="PANTHER" id="PTHR12147">
    <property type="entry name" value="METALLOPEPTIDASE M28 FAMILY MEMBER"/>
    <property type="match status" value="1"/>
</dbReference>
<dbReference type="InterPro" id="IPR045175">
    <property type="entry name" value="M28_fam"/>
</dbReference>
<dbReference type="SUPFAM" id="SSF53187">
    <property type="entry name" value="Zn-dependent exopeptidases"/>
    <property type="match status" value="1"/>
</dbReference>
<comment type="caution">
    <text evidence="4">The sequence shown here is derived from an EMBL/GenBank/DDBJ whole genome shotgun (WGS) entry which is preliminary data.</text>
</comment>
<dbReference type="EMBL" id="JBHLTQ010000001">
    <property type="protein sequence ID" value="MFC0603093.1"/>
    <property type="molecule type" value="Genomic_DNA"/>
</dbReference>
<keyword evidence="1" id="KW-0732">Signal</keyword>
<gene>
    <name evidence="4" type="ORF">ACFFGA_00885</name>
</gene>
<dbReference type="Pfam" id="PF04389">
    <property type="entry name" value="Peptidase_M28"/>
    <property type="match status" value="1"/>
</dbReference>
<dbReference type="InterPro" id="IPR026444">
    <property type="entry name" value="Secre_tail"/>
</dbReference>
<dbReference type="RefSeq" id="WP_386058303.1">
    <property type="nucleotide sequence ID" value="NZ_JBHLTQ010000001.1"/>
</dbReference>
<name>A0ABV6Q499_9FLAO</name>
<evidence type="ECO:0000313" key="4">
    <source>
        <dbReference type="EMBL" id="MFC0603093.1"/>
    </source>
</evidence>
<dbReference type="InterPro" id="IPR007484">
    <property type="entry name" value="Peptidase_M28"/>
</dbReference>
<feature type="domain" description="Secretion system C-terminal sorting" evidence="3">
    <location>
        <begin position="392"/>
        <end position="459"/>
    </location>
</feature>
<feature type="domain" description="Peptidase M28" evidence="2">
    <location>
        <begin position="96"/>
        <end position="302"/>
    </location>
</feature>
<dbReference type="Pfam" id="PF18962">
    <property type="entry name" value="Por_Secre_tail"/>
    <property type="match status" value="1"/>
</dbReference>
<accession>A0ABV6Q499</accession>
<sequence length="463" mass="50958">MIKKFVHIIATVIVVTNFSFSQSIEDLINQVSSANLQTNVSILSGEQSATINGSNQTIASRFHSNNDLAADFIREQFEGLPNLTVEVQNFNTTGKNIIATQLGQTSPDDVYIVCAHYDSVNIYCADDNATGVAAVIEMARILSGQCTDNTIVYALWDEEEIGLRGANYYAQQAADDTNGNTRDNILAVVNMDMIGYDGDAPGTAGDNDFDIDVRNVANSLAIVSDLQQILTDYTFNLNPIIVNPGTDASDHARFWNEGYSAVLVGESWETNDRTPDYHTADDRVDDLDFQYMTEITKLVLTYMATKADLVDLDNSVTQSSTSLTANQASASYQWYNCDTNTIIPGATNQTFVPTVNGNYRVSISNGSCEEISACYNFTTLSAEEFTKEDIQIYPNPVNNILNISNNTNTKLHISVVDITGKEIKKLKSKKESIQINLKNNASGVYFIKLTSKAKSSTYRFVKD</sequence>
<evidence type="ECO:0000256" key="1">
    <source>
        <dbReference type="ARBA" id="ARBA00022729"/>
    </source>
</evidence>
<evidence type="ECO:0000259" key="3">
    <source>
        <dbReference type="Pfam" id="PF18962"/>
    </source>
</evidence>